<dbReference type="SUPFAM" id="SSF54695">
    <property type="entry name" value="POZ domain"/>
    <property type="match status" value="1"/>
</dbReference>
<keyword evidence="3" id="KW-1185">Reference proteome</keyword>
<dbReference type="InterPro" id="IPR000210">
    <property type="entry name" value="BTB/POZ_dom"/>
</dbReference>
<dbReference type="Proteomes" id="UP001296104">
    <property type="component" value="Unassembled WGS sequence"/>
</dbReference>
<proteinExistence type="predicted"/>
<evidence type="ECO:0000313" key="3">
    <source>
        <dbReference type="Proteomes" id="UP001296104"/>
    </source>
</evidence>
<comment type="caution">
    <text evidence="2">The sequence shown here is derived from an EMBL/GenBank/DDBJ whole genome shotgun (WGS) entry which is preliminary data.</text>
</comment>
<dbReference type="EMBL" id="CAVMBE010000035">
    <property type="protein sequence ID" value="CAK4030352.1"/>
    <property type="molecule type" value="Genomic_DNA"/>
</dbReference>
<protein>
    <submittedName>
        <fullName evidence="2">BTB POZ domain</fullName>
    </submittedName>
</protein>
<name>A0AAI9EBI7_9PEZI</name>
<evidence type="ECO:0000313" key="2">
    <source>
        <dbReference type="EMBL" id="CAK4030352.1"/>
    </source>
</evidence>
<sequence>MATLPDSERTAALPLTSSGEDLKEYVLSNCNELPDSQIDAHHRYYNSPIFSDVVICFDNRRVYAHKIILSLASPYFRSAFAGLFRESSSKEMSLHDDDDHEAVDGMLRHIYGLDHGAAAQSPGPYFSLRIFAVAGKYGLPKLLDKAVQEVWRELETGWDMPTFVPMVYSIYEEVPRHGGQLRGLVQGVCVKHFMDLMQMEEFEEMLLKVPDLSVQLLKVCYGVMRASLDNKEEAVRRDHANEVMRRR</sequence>
<dbReference type="Gene3D" id="3.30.710.10">
    <property type="entry name" value="Potassium Channel Kv1.1, Chain A"/>
    <property type="match status" value="1"/>
</dbReference>
<dbReference type="InterPro" id="IPR011333">
    <property type="entry name" value="SKP1/BTB/POZ_sf"/>
</dbReference>
<dbReference type="PROSITE" id="PS50097">
    <property type="entry name" value="BTB"/>
    <property type="match status" value="1"/>
</dbReference>
<feature type="domain" description="BTB" evidence="1">
    <location>
        <begin position="51"/>
        <end position="111"/>
    </location>
</feature>
<evidence type="ECO:0000259" key="1">
    <source>
        <dbReference type="PROSITE" id="PS50097"/>
    </source>
</evidence>
<dbReference type="Pfam" id="PF00651">
    <property type="entry name" value="BTB"/>
    <property type="match status" value="1"/>
</dbReference>
<accession>A0AAI9EBI7</accession>
<dbReference type="PANTHER" id="PTHR47843:SF5">
    <property type="entry name" value="BTB_POZ DOMAIN PROTEIN"/>
    <property type="match status" value="1"/>
</dbReference>
<dbReference type="AlphaFoldDB" id="A0AAI9EBI7"/>
<reference evidence="2" key="1">
    <citation type="submission" date="2023-11" db="EMBL/GenBank/DDBJ databases">
        <authorList>
            <person name="Alioto T."/>
            <person name="Alioto T."/>
            <person name="Gomez Garrido J."/>
        </authorList>
    </citation>
    <scope>NUCLEOTIDE SEQUENCE</scope>
</reference>
<dbReference type="CDD" id="cd18186">
    <property type="entry name" value="BTB_POZ_ZBTB_KLHL-like"/>
    <property type="match status" value="1"/>
</dbReference>
<organism evidence="2 3">
    <name type="scientific">Lecanosticta acicola</name>
    <dbReference type="NCBI Taxonomy" id="111012"/>
    <lineage>
        <taxon>Eukaryota</taxon>
        <taxon>Fungi</taxon>
        <taxon>Dikarya</taxon>
        <taxon>Ascomycota</taxon>
        <taxon>Pezizomycotina</taxon>
        <taxon>Dothideomycetes</taxon>
        <taxon>Dothideomycetidae</taxon>
        <taxon>Mycosphaerellales</taxon>
        <taxon>Mycosphaerellaceae</taxon>
        <taxon>Lecanosticta</taxon>
    </lineage>
</organism>
<gene>
    <name evidence="2" type="ORF">LECACI_7A005510</name>
</gene>
<dbReference type="SMART" id="SM00225">
    <property type="entry name" value="BTB"/>
    <property type="match status" value="1"/>
</dbReference>
<dbReference type="PANTHER" id="PTHR47843">
    <property type="entry name" value="BTB DOMAIN-CONTAINING PROTEIN-RELATED"/>
    <property type="match status" value="1"/>
</dbReference>